<dbReference type="InterPro" id="IPR050600">
    <property type="entry name" value="SETD3_SETD6_MTase"/>
</dbReference>
<evidence type="ECO:0000313" key="1">
    <source>
        <dbReference type="EMBL" id="CAE6481926.1"/>
    </source>
</evidence>
<organism evidence="1 2">
    <name type="scientific">Rhizoctonia solani</name>
    <dbReference type="NCBI Taxonomy" id="456999"/>
    <lineage>
        <taxon>Eukaryota</taxon>
        <taxon>Fungi</taxon>
        <taxon>Dikarya</taxon>
        <taxon>Basidiomycota</taxon>
        <taxon>Agaricomycotina</taxon>
        <taxon>Agaricomycetes</taxon>
        <taxon>Cantharellales</taxon>
        <taxon>Ceratobasidiaceae</taxon>
        <taxon>Rhizoctonia</taxon>
    </lineage>
</organism>
<dbReference type="CDD" id="cd10527">
    <property type="entry name" value="SET_LSMT"/>
    <property type="match status" value="1"/>
</dbReference>
<evidence type="ECO:0000313" key="2">
    <source>
        <dbReference type="Proteomes" id="UP000663853"/>
    </source>
</evidence>
<dbReference type="GO" id="GO:0016279">
    <property type="term" value="F:protein-lysine N-methyltransferase activity"/>
    <property type="evidence" value="ECO:0007669"/>
    <property type="project" value="TreeGrafter"/>
</dbReference>
<dbReference type="SUPFAM" id="SSF82199">
    <property type="entry name" value="SET domain"/>
    <property type="match status" value="1"/>
</dbReference>
<dbReference type="Gene3D" id="3.90.1410.10">
    <property type="entry name" value="set domain protein methyltransferase, domain 1"/>
    <property type="match status" value="1"/>
</dbReference>
<evidence type="ECO:0008006" key="3">
    <source>
        <dbReference type="Google" id="ProtNLM"/>
    </source>
</evidence>
<accession>A0A8H3H4I5</accession>
<name>A0A8H3H4I5_9AGAM</name>
<dbReference type="Proteomes" id="UP000663853">
    <property type="component" value="Unassembled WGS sequence"/>
</dbReference>
<dbReference type="InterPro" id="IPR046341">
    <property type="entry name" value="SET_dom_sf"/>
</dbReference>
<dbReference type="EMBL" id="CAJMXA010002498">
    <property type="protein sequence ID" value="CAE6481926.1"/>
    <property type="molecule type" value="Genomic_DNA"/>
</dbReference>
<dbReference type="PANTHER" id="PTHR13271">
    <property type="entry name" value="UNCHARACTERIZED PUTATIVE METHYLTRANSFERASE"/>
    <property type="match status" value="1"/>
</dbReference>
<dbReference type="PANTHER" id="PTHR13271:SF34">
    <property type="entry name" value="N-LYSINE METHYLTRANSFERASE SETD6"/>
    <property type="match status" value="1"/>
</dbReference>
<comment type="caution">
    <text evidence="1">The sequence shown here is derived from an EMBL/GenBank/DDBJ whole genome shotgun (WGS) entry which is preliminary data.</text>
</comment>
<reference evidence="1" key="1">
    <citation type="submission" date="2021-01" db="EMBL/GenBank/DDBJ databases">
        <authorList>
            <person name="Kaushik A."/>
        </authorList>
    </citation>
    <scope>NUCLEOTIDE SEQUENCE</scope>
    <source>
        <strain evidence="1">AG6-10EEA</strain>
    </source>
</reference>
<proteinExistence type="predicted"/>
<gene>
    <name evidence="1" type="ORF">RDB_LOCUS90288</name>
</gene>
<protein>
    <recommendedName>
        <fullName evidence="3">SET domain-containing protein</fullName>
    </recommendedName>
</protein>
<dbReference type="AlphaFoldDB" id="A0A8H3H4I5"/>
<sequence>MASQRVRALIDWCDQHKVILSNITIIDRSAESPTDVSGISVLADSNLAHSDLVAKIPKLSILSRRTSRLLSDIPGSDTNGNDVMELTLVLAYELALGEQSAWAGYLQSLPHEQVPVAALWDENEDEDSQYARLWLQETETARAIRELSTERTISQTISGYYNRVANPILSQAGCKVTLDDFRQAWSLVSSRSFRVDSYHGLAMVPIADAFNHIGENQVHIETDFDVCPICGSLQSCPHDDDQESPGLTEGKTDLENTCDMIMNAPVSTGDEIFNSYDANLPNSTLLARYGFILEGNEHDYVSWDATHLPPSMQGCTLSEELAGIWTEELLNTTSLVYDRRNTPGTSVHTDSTWHARSPTPPHYRINSDGLASVDLWTAAAVCSVKATGGNHLGSISKTSLKELARVQVAVENNEDIDIANIGNLTTACLHLRILANLVQDLCRSRLEGMYKPELSISECGNLLDVSSFLPASISDIFFMAGLGRCQDLPATMVRSRMAVAQALSERATLIACRDGWDDLITSIDETSPD</sequence>
<dbReference type="GO" id="GO:0005634">
    <property type="term" value="C:nucleus"/>
    <property type="evidence" value="ECO:0007669"/>
    <property type="project" value="TreeGrafter"/>
</dbReference>